<keyword evidence="2" id="KW-1185">Reference proteome</keyword>
<proteinExistence type="predicted"/>
<reference evidence="1 2" key="1">
    <citation type="journal article" date="2021" name="Nat. Plants">
        <title>The Taxus genome provides insights into paclitaxel biosynthesis.</title>
        <authorList>
            <person name="Xiong X."/>
            <person name="Gou J."/>
            <person name="Liao Q."/>
            <person name="Li Y."/>
            <person name="Zhou Q."/>
            <person name="Bi G."/>
            <person name="Li C."/>
            <person name="Du R."/>
            <person name="Wang X."/>
            <person name="Sun T."/>
            <person name="Guo L."/>
            <person name="Liang H."/>
            <person name="Lu P."/>
            <person name="Wu Y."/>
            <person name="Zhang Z."/>
            <person name="Ro D.K."/>
            <person name="Shang Y."/>
            <person name="Huang S."/>
            <person name="Yan J."/>
        </authorList>
    </citation>
    <scope>NUCLEOTIDE SEQUENCE [LARGE SCALE GENOMIC DNA]</scope>
    <source>
        <strain evidence="1">Ta-2019</strain>
    </source>
</reference>
<dbReference type="EMBL" id="JAHRHJ020000008">
    <property type="protein sequence ID" value="KAH9306055.1"/>
    <property type="molecule type" value="Genomic_DNA"/>
</dbReference>
<gene>
    <name evidence="1" type="ORF">KI387_010459</name>
</gene>
<sequence>MECSAMAANRRAMAGAGNLPHFSSFSNTRLAANSVCYDRSHLKYYGGAVKVFCGKKTKLEKEKQNGLSALRDGSLSYKKTIKLLELVSKDLSALCHTFIEGKDADKCSLAEEVRGQILS</sequence>
<dbReference type="Proteomes" id="UP000824469">
    <property type="component" value="Unassembled WGS sequence"/>
</dbReference>
<dbReference type="AlphaFoldDB" id="A0AA38FKX4"/>
<accession>A0AA38FKX4</accession>
<feature type="non-terminal residue" evidence="1">
    <location>
        <position position="119"/>
    </location>
</feature>
<protein>
    <submittedName>
        <fullName evidence="1">Uncharacterized protein</fullName>
    </submittedName>
</protein>
<comment type="caution">
    <text evidence="1">The sequence shown here is derived from an EMBL/GenBank/DDBJ whole genome shotgun (WGS) entry which is preliminary data.</text>
</comment>
<evidence type="ECO:0000313" key="1">
    <source>
        <dbReference type="EMBL" id="KAH9306055.1"/>
    </source>
</evidence>
<name>A0AA38FKX4_TAXCH</name>
<organism evidence="1 2">
    <name type="scientific">Taxus chinensis</name>
    <name type="common">Chinese yew</name>
    <name type="synonym">Taxus wallichiana var. chinensis</name>
    <dbReference type="NCBI Taxonomy" id="29808"/>
    <lineage>
        <taxon>Eukaryota</taxon>
        <taxon>Viridiplantae</taxon>
        <taxon>Streptophyta</taxon>
        <taxon>Embryophyta</taxon>
        <taxon>Tracheophyta</taxon>
        <taxon>Spermatophyta</taxon>
        <taxon>Pinopsida</taxon>
        <taxon>Pinidae</taxon>
        <taxon>Conifers II</taxon>
        <taxon>Cupressales</taxon>
        <taxon>Taxaceae</taxon>
        <taxon>Taxus</taxon>
    </lineage>
</organism>
<evidence type="ECO:0000313" key="2">
    <source>
        <dbReference type="Proteomes" id="UP000824469"/>
    </source>
</evidence>